<dbReference type="STRING" id="933388.S7ZHN5"/>
<dbReference type="EMBL" id="KB644410">
    <property type="protein sequence ID" value="EPS28206.1"/>
    <property type="molecule type" value="Genomic_DNA"/>
</dbReference>
<evidence type="ECO:0000256" key="1">
    <source>
        <dbReference type="SAM" id="MobiDB-lite"/>
    </source>
</evidence>
<feature type="region of interest" description="Disordered" evidence="1">
    <location>
        <begin position="133"/>
        <end position="172"/>
    </location>
</feature>
<dbReference type="PhylomeDB" id="S7ZHN5"/>
<feature type="compositionally biased region" description="Low complexity" evidence="1">
    <location>
        <begin position="348"/>
        <end position="359"/>
    </location>
</feature>
<feature type="chain" id="PRO_5004548014" evidence="2">
    <location>
        <begin position="18"/>
        <end position="457"/>
    </location>
</feature>
<organism evidence="3 4">
    <name type="scientific">Penicillium oxalicum (strain 114-2 / CGMCC 5302)</name>
    <name type="common">Penicillium decumbens</name>
    <dbReference type="NCBI Taxonomy" id="933388"/>
    <lineage>
        <taxon>Eukaryota</taxon>
        <taxon>Fungi</taxon>
        <taxon>Dikarya</taxon>
        <taxon>Ascomycota</taxon>
        <taxon>Pezizomycotina</taxon>
        <taxon>Eurotiomycetes</taxon>
        <taxon>Eurotiomycetidae</taxon>
        <taxon>Eurotiales</taxon>
        <taxon>Aspergillaceae</taxon>
        <taxon>Penicillium</taxon>
    </lineage>
</organism>
<name>S7ZHN5_PENO1</name>
<feature type="region of interest" description="Disordered" evidence="1">
    <location>
        <begin position="343"/>
        <end position="389"/>
    </location>
</feature>
<keyword evidence="2" id="KW-0732">Signal</keyword>
<feature type="region of interest" description="Disordered" evidence="1">
    <location>
        <begin position="275"/>
        <end position="297"/>
    </location>
</feature>
<feature type="signal peptide" evidence="2">
    <location>
        <begin position="1"/>
        <end position="17"/>
    </location>
</feature>
<dbReference type="HOGENOM" id="CLU_727808_0_0_1"/>
<proteinExistence type="predicted"/>
<sequence length="457" mass="48172">MVKTTYALTLFAAVSIAAPLQRNALDMAATQPMRRDGSGNLLGAGSGGAMNDLVGQAYSQLEKQATDKLGEKTAQRTEGAQDARKHNANILENVPIVGSMLAGSKRSASADEIVVRSLTSELSNLPVLGELLNKKKDKQNTKKPTGDGSSTPAVSAPELKKMGQEAGQDAMESEAEIFGRDLNSDLTNKINSLPIIGDIIGNKKQNAAAAAKRDGNSKNSQYDPVYNLAEDITTKMEPTYNLADSASAAANVRRDLNSDLTQKINSLPIIGDLIGNKKKAPAGPVSKRGDETATSQYDPVYNLAEDVVQKTEPTFDLADAASAAAGAVRRDFLDLLKSPQELAKEKQQAASKASANAKSGTQQDKTHDEKSKDAAQAPAKDDKKDSKNPLRELFKESGLGALMGNSQHGVGLFPMTVRRDAPVAPRGDIEGATLPDVLLNGGVLGKVTKMLGPGGLQ</sequence>
<dbReference type="AlphaFoldDB" id="S7ZHN5"/>
<dbReference type="OrthoDB" id="4366053at2759"/>
<evidence type="ECO:0000313" key="4">
    <source>
        <dbReference type="Proteomes" id="UP000019376"/>
    </source>
</evidence>
<protein>
    <submittedName>
        <fullName evidence="3">Uncharacterized protein</fullName>
    </submittedName>
</protein>
<keyword evidence="4" id="KW-1185">Reference proteome</keyword>
<reference evidence="3 4" key="1">
    <citation type="journal article" date="2013" name="PLoS ONE">
        <title>Genomic and secretomic analyses reveal unique features of the lignocellulolytic enzyme system of Penicillium decumbens.</title>
        <authorList>
            <person name="Liu G."/>
            <person name="Zhang L."/>
            <person name="Wei X."/>
            <person name="Zou G."/>
            <person name="Qin Y."/>
            <person name="Ma L."/>
            <person name="Li J."/>
            <person name="Zheng H."/>
            <person name="Wang S."/>
            <person name="Wang C."/>
            <person name="Xun L."/>
            <person name="Zhao G.-P."/>
            <person name="Zhou Z."/>
            <person name="Qu Y."/>
        </authorList>
    </citation>
    <scope>NUCLEOTIDE SEQUENCE [LARGE SCALE GENOMIC DNA]</scope>
    <source>
        <strain evidence="4">114-2 / CGMCC 5302</strain>
    </source>
</reference>
<evidence type="ECO:0000256" key="2">
    <source>
        <dbReference type="SAM" id="SignalP"/>
    </source>
</evidence>
<gene>
    <name evidence="3" type="ORF">PDE_03152</name>
</gene>
<dbReference type="Proteomes" id="UP000019376">
    <property type="component" value="Unassembled WGS sequence"/>
</dbReference>
<accession>S7ZHN5</accession>
<evidence type="ECO:0000313" key="3">
    <source>
        <dbReference type="EMBL" id="EPS28206.1"/>
    </source>
</evidence>
<feature type="compositionally biased region" description="Basic and acidic residues" evidence="1">
    <location>
        <begin position="364"/>
        <end position="389"/>
    </location>
</feature>